<dbReference type="InterPro" id="IPR002656">
    <property type="entry name" value="Acyl_transf_3_dom"/>
</dbReference>
<keyword evidence="1" id="KW-0472">Membrane</keyword>
<protein>
    <submittedName>
        <fullName evidence="3">Acyltransferase</fullName>
    </submittedName>
</protein>
<evidence type="ECO:0000256" key="1">
    <source>
        <dbReference type="SAM" id="Phobius"/>
    </source>
</evidence>
<feature type="transmembrane region" description="Helical" evidence="1">
    <location>
        <begin position="71"/>
        <end position="89"/>
    </location>
</feature>
<evidence type="ECO:0000313" key="4">
    <source>
        <dbReference type="Proteomes" id="UP000662088"/>
    </source>
</evidence>
<keyword evidence="3" id="KW-0012">Acyltransferase</keyword>
<dbReference type="PANTHER" id="PTHR37312:SF1">
    <property type="entry name" value="MEMBRANE-BOUND ACYLTRANSFERASE YKRP-RELATED"/>
    <property type="match status" value="1"/>
</dbReference>
<feature type="transmembrane region" description="Helical" evidence="1">
    <location>
        <begin position="115"/>
        <end position="132"/>
    </location>
</feature>
<name>A0A8I0A6D6_9CLOT</name>
<dbReference type="Proteomes" id="UP000662088">
    <property type="component" value="Unassembled WGS sequence"/>
</dbReference>
<keyword evidence="1" id="KW-1133">Transmembrane helix</keyword>
<dbReference type="AlphaFoldDB" id="A0A8I0A6D6"/>
<sequence length="336" mass="39260">MDNIKKRVLWIDLLKAISMLFVMLGHIDFCPSQWSYFYGPFFLSAFLFASGYTFNNKRSFSEFFINKVKTLLVPMFIFSLINIGSRLLLTFNNDQVISQDIKDCFFQIRGKNDELWFIACIFGASIVFYFVNKLINKQKIFIITILLLCFCSIIYDKTIGIPLPWHIQMYGSACFYMGLGALYKQNENKLRKFINYYSLMLTLIMYFIIVSMQYVYKQGDPIVFYNYGQSILRYFTISGLGLAMILQIVNLIPNIKLLSFIGRNSFIYYAFHGKVESLILVVLKKSEVLSQQVINGKMILLLIIYLILEVILLIPVAIIINRYFPFMLGRSKVRNY</sequence>
<reference evidence="3" key="1">
    <citation type="submission" date="2020-08" db="EMBL/GenBank/DDBJ databases">
        <title>Genome public.</title>
        <authorList>
            <person name="Liu C."/>
            <person name="Sun Q."/>
        </authorList>
    </citation>
    <scope>NUCLEOTIDE SEQUENCE</scope>
    <source>
        <strain evidence="3">NSJ-42</strain>
    </source>
</reference>
<proteinExistence type="predicted"/>
<feature type="transmembrane region" description="Helical" evidence="1">
    <location>
        <begin position="231"/>
        <end position="253"/>
    </location>
</feature>
<keyword evidence="4" id="KW-1185">Reference proteome</keyword>
<dbReference type="Pfam" id="PF01757">
    <property type="entry name" value="Acyl_transf_3"/>
    <property type="match status" value="1"/>
</dbReference>
<keyword evidence="1" id="KW-0812">Transmembrane</keyword>
<keyword evidence="3" id="KW-0808">Transferase</keyword>
<dbReference type="GO" id="GO:0016747">
    <property type="term" value="F:acyltransferase activity, transferring groups other than amino-acyl groups"/>
    <property type="evidence" value="ECO:0007669"/>
    <property type="project" value="InterPro"/>
</dbReference>
<dbReference type="EMBL" id="JACOOQ010000001">
    <property type="protein sequence ID" value="MBC5639002.1"/>
    <property type="molecule type" value="Genomic_DNA"/>
</dbReference>
<feature type="transmembrane region" description="Helical" evidence="1">
    <location>
        <begin position="298"/>
        <end position="324"/>
    </location>
</feature>
<feature type="transmembrane region" description="Helical" evidence="1">
    <location>
        <begin position="139"/>
        <end position="155"/>
    </location>
</feature>
<comment type="caution">
    <text evidence="3">The sequence shown here is derived from an EMBL/GenBank/DDBJ whole genome shotgun (WGS) entry which is preliminary data.</text>
</comment>
<feature type="transmembrane region" description="Helical" evidence="1">
    <location>
        <begin position="7"/>
        <end position="27"/>
    </location>
</feature>
<dbReference type="PANTHER" id="PTHR37312">
    <property type="entry name" value="MEMBRANE-BOUND ACYLTRANSFERASE YKRP-RELATED"/>
    <property type="match status" value="1"/>
</dbReference>
<dbReference type="RefSeq" id="WP_186834425.1">
    <property type="nucleotide sequence ID" value="NZ_JACOOQ010000001.1"/>
</dbReference>
<dbReference type="InterPro" id="IPR052734">
    <property type="entry name" value="Nod_factor_acetyltransferase"/>
</dbReference>
<organism evidence="3 4">
    <name type="scientific">Clostridium lentum</name>
    <dbReference type="NCBI Taxonomy" id="2763037"/>
    <lineage>
        <taxon>Bacteria</taxon>
        <taxon>Bacillati</taxon>
        <taxon>Bacillota</taxon>
        <taxon>Clostridia</taxon>
        <taxon>Eubacteriales</taxon>
        <taxon>Clostridiaceae</taxon>
        <taxon>Clostridium</taxon>
    </lineage>
</organism>
<feature type="transmembrane region" description="Helical" evidence="1">
    <location>
        <begin position="33"/>
        <end position="50"/>
    </location>
</feature>
<feature type="transmembrane region" description="Helical" evidence="1">
    <location>
        <begin position="167"/>
        <end position="184"/>
    </location>
</feature>
<gene>
    <name evidence="3" type="ORF">H8R92_00875</name>
</gene>
<feature type="transmembrane region" description="Helical" evidence="1">
    <location>
        <begin position="265"/>
        <end position="283"/>
    </location>
</feature>
<feature type="domain" description="Acyltransferase 3" evidence="2">
    <location>
        <begin position="9"/>
        <end position="317"/>
    </location>
</feature>
<feature type="transmembrane region" description="Helical" evidence="1">
    <location>
        <begin position="196"/>
        <end position="216"/>
    </location>
</feature>
<evidence type="ECO:0000259" key="2">
    <source>
        <dbReference type="Pfam" id="PF01757"/>
    </source>
</evidence>
<evidence type="ECO:0000313" key="3">
    <source>
        <dbReference type="EMBL" id="MBC5639002.1"/>
    </source>
</evidence>
<accession>A0A8I0A6D6</accession>